<reference evidence="2 3" key="1">
    <citation type="submission" date="2024-03" db="EMBL/GenBank/DDBJ databases">
        <title>The genome assembly and annotation of the cricket Gryllus longicercus Weissman &amp; Gray.</title>
        <authorList>
            <person name="Szrajer S."/>
            <person name="Gray D."/>
            <person name="Ylla G."/>
        </authorList>
    </citation>
    <scope>NUCLEOTIDE SEQUENCE [LARGE SCALE GENOMIC DNA]</scope>
    <source>
        <strain evidence="2">DAG 2021-001</strain>
        <tissue evidence="2">Whole body minus gut</tissue>
    </source>
</reference>
<accession>A0AAN9ZCR5</accession>
<evidence type="ECO:0000313" key="2">
    <source>
        <dbReference type="EMBL" id="KAK7869790.1"/>
    </source>
</evidence>
<feature type="coiled-coil region" evidence="1">
    <location>
        <begin position="126"/>
        <end position="157"/>
    </location>
</feature>
<keyword evidence="1" id="KW-0175">Coiled coil</keyword>
<evidence type="ECO:0000256" key="1">
    <source>
        <dbReference type="SAM" id="Coils"/>
    </source>
</evidence>
<keyword evidence="3" id="KW-1185">Reference proteome</keyword>
<sequence>MATLGDIDKINKKITSAPAKAIQTLHKLIFEDIPKDRKNRKRLREFAGFTFELDSKDFKLKKEFINNSFTEAELGTICSILCINDGTKEVMIDDVCNYLSNLGNLLMKIEQDEEEENDYDENFDTKNKLNDKMDETRDALRKVSADLQKKLKIEKKKNRRQFGRRV</sequence>
<organism evidence="2 3">
    <name type="scientific">Gryllus longicercus</name>
    <dbReference type="NCBI Taxonomy" id="2509291"/>
    <lineage>
        <taxon>Eukaryota</taxon>
        <taxon>Metazoa</taxon>
        <taxon>Ecdysozoa</taxon>
        <taxon>Arthropoda</taxon>
        <taxon>Hexapoda</taxon>
        <taxon>Insecta</taxon>
        <taxon>Pterygota</taxon>
        <taxon>Neoptera</taxon>
        <taxon>Polyneoptera</taxon>
        <taxon>Orthoptera</taxon>
        <taxon>Ensifera</taxon>
        <taxon>Gryllidea</taxon>
        <taxon>Grylloidea</taxon>
        <taxon>Gryllidae</taxon>
        <taxon>Gryllinae</taxon>
        <taxon>Gryllus</taxon>
    </lineage>
</organism>
<dbReference type="AlphaFoldDB" id="A0AAN9ZCR5"/>
<name>A0AAN9ZCR5_9ORTH</name>
<dbReference type="Proteomes" id="UP001378592">
    <property type="component" value="Unassembled WGS sequence"/>
</dbReference>
<gene>
    <name evidence="2" type="ORF">R5R35_008320</name>
</gene>
<protein>
    <submittedName>
        <fullName evidence="2">Uncharacterized protein</fullName>
    </submittedName>
</protein>
<comment type="caution">
    <text evidence="2">The sequence shown here is derived from an EMBL/GenBank/DDBJ whole genome shotgun (WGS) entry which is preliminary data.</text>
</comment>
<evidence type="ECO:0000313" key="3">
    <source>
        <dbReference type="Proteomes" id="UP001378592"/>
    </source>
</evidence>
<dbReference type="EMBL" id="JAZDUA010000069">
    <property type="protein sequence ID" value="KAK7869790.1"/>
    <property type="molecule type" value="Genomic_DNA"/>
</dbReference>
<proteinExistence type="predicted"/>